<dbReference type="PANTHER" id="PTHR43855">
    <property type="entry name" value="THIOSULFATE SULFURTRANSFERASE"/>
    <property type="match status" value="1"/>
</dbReference>
<organism evidence="4 5">
    <name type="scientific">Thiopseudomonas acetoxidans</name>
    <dbReference type="NCBI Taxonomy" id="3041622"/>
    <lineage>
        <taxon>Bacteria</taxon>
        <taxon>Pseudomonadati</taxon>
        <taxon>Pseudomonadota</taxon>
        <taxon>Gammaproteobacteria</taxon>
        <taxon>Pseudomonadales</taxon>
        <taxon>Pseudomonadaceae</taxon>
        <taxon>Thiopseudomonas</taxon>
    </lineage>
</organism>
<name>A0ABT7SM22_9GAMM</name>
<dbReference type="Pfam" id="PF00581">
    <property type="entry name" value="Rhodanese"/>
    <property type="match status" value="2"/>
</dbReference>
<dbReference type="Gene3D" id="3.40.250.10">
    <property type="entry name" value="Rhodanese-like domain"/>
    <property type="match status" value="2"/>
</dbReference>
<evidence type="ECO:0000313" key="5">
    <source>
        <dbReference type="Proteomes" id="UP001241056"/>
    </source>
</evidence>
<dbReference type="SMART" id="SM00450">
    <property type="entry name" value="RHOD"/>
    <property type="match status" value="2"/>
</dbReference>
<proteinExistence type="predicted"/>
<protein>
    <submittedName>
        <fullName evidence="4">Rhodanese-like domain-containing protein</fullName>
    </submittedName>
</protein>
<dbReference type="InterPro" id="IPR036873">
    <property type="entry name" value="Rhodanese-like_dom_sf"/>
</dbReference>
<feature type="chain" id="PRO_5045408532" evidence="2">
    <location>
        <begin position="24"/>
        <end position="315"/>
    </location>
</feature>
<keyword evidence="2" id="KW-0732">Signal</keyword>
<keyword evidence="5" id="KW-1185">Reference proteome</keyword>
<evidence type="ECO:0000313" key="4">
    <source>
        <dbReference type="EMBL" id="MDM7857245.1"/>
    </source>
</evidence>
<dbReference type="Proteomes" id="UP001241056">
    <property type="component" value="Unassembled WGS sequence"/>
</dbReference>
<dbReference type="PROSITE" id="PS50206">
    <property type="entry name" value="RHODANESE_3"/>
    <property type="match status" value="2"/>
</dbReference>
<dbReference type="CDD" id="cd01448">
    <property type="entry name" value="TST_Repeat_1"/>
    <property type="match status" value="1"/>
</dbReference>
<dbReference type="SUPFAM" id="SSF52821">
    <property type="entry name" value="Rhodanese/Cell cycle control phosphatase"/>
    <property type="match status" value="2"/>
</dbReference>
<dbReference type="PANTHER" id="PTHR43855:SF1">
    <property type="entry name" value="THIOSULFATE SULFURTRANSFERASE"/>
    <property type="match status" value="1"/>
</dbReference>
<dbReference type="InterPro" id="IPR051126">
    <property type="entry name" value="Thiosulfate_sulfurtransferase"/>
</dbReference>
<accession>A0ABT7SM22</accession>
<dbReference type="EMBL" id="JAUCDY010000002">
    <property type="protein sequence ID" value="MDM7857245.1"/>
    <property type="molecule type" value="Genomic_DNA"/>
</dbReference>
<comment type="caution">
    <text evidence="4">The sequence shown here is derived from an EMBL/GenBank/DDBJ whole genome shotgun (WGS) entry which is preliminary data.</text>
</comment>
<sequence length="315" mass="35219">MSYFSRILSFLLLSLSVATFAQSQPLIESHELLPLLEQAQTQTIDIRAPEAYAAGHIPNAISAPYGRWRGPANSPGQLADTTTFQALIHELGLDYDQHLVVYSTGEDETDFGASARVYWTLKYLGFSNISILNGGYKYWQAQQEHPVSQTSNALRPSQIELRLHPELAIFKDELLNKISQQQGNFQLLDSRPPAFFHGQMKAPMATTPGTIAGAQNTPFQQWFNAGDTRIRSVDEIKKLVQQQGLNQAQETLSFCNTGHWAATNWFVLSELAQLPNVRLYPASMAEWTQSKTALPMDNAPTRLDQITAKLQQLVK</sequence>
<feature type="domain" description="Rhodanese" evidence="3">
    <location>
        <begin position="181"/>
        <end position="292"/>
    </location>
</feature>
<dbReference type="RefSeq" id="WP_289409895.1">
    <property type="nucleotide sequence ID" value="NZ_JAUCDY010000002.1"/>
</dbReference>
<evidence type="ECO:0000256" key="1">
    <source>
        <dbReference type="ARBA" id="ARBA00022737"/>
    </source>
</evidence>
<dbReference type="CDD" id="cd01449">
    <property type="entry name" value="TST_Repeat_2"/>
    <property type="match status" value="1"/>
</dbReference>
<evidence type="ECO:0000256" key="2">
    <source>
        <dbReference type="SAM" id="SignalP"/>
    </source>
</evidence>
<feature type="signal peptide" evidence="2">
    <location>
        <begin position="1"/>
        <end position="23"/>
    </location>
</feature>
<feature type="domain" description="Rhodanese" evidence="3">
    <location>
        <begin position="37"/>
        <end position="148"/>
    </location>
</feature>
<dbReference type="InterPro" id="IPR001763">
    <property type="entry name" value="Rhodanese-like_dom"/>
</dbReference>
<keyword evidence="1" id="KW-0677">Repeat</keyword>
<evidence type="ECO:0000259" key="3">
    <source>
        <dbReference type="PROSITE" id="PS50206"/>
    </source>
</evidence>
<gene>
    <name evidence="4" type="ORF">QEZ41_02975</name>
</gene>
<reference evidence="4 5" key="1">
    <citation type="submission" date="2023-06" db="EMBL/GenBank/DDBJ databases">
        <title>Thiopseudomonas sp. CY1220 draft genome sequence.</title>
        <authorList>
            <person name="Zhao G."/>
            <person name="An M."/>
        </authorList>
    </citation>
    <scope>NUCLEOTIDE SEQUENCE [LARGE SCALE GENOMIC DNA]</scope>
    <source>
        <strain evidence="4 5">CY1220</strain>
    </source>
</reference>